<proteinExistence type="predicted"/>
<keyword evidence="3" id="KW-1185">Reference proteome</keyword>
<feature type="region of interest" description="Disordered" evidence="1">
    <location>
        <begin position="1"/>
        <end position="47"/>
    </location>
</feature>
<feature type="compositionally biased region" description="Pro residues" evidence="1">
    <location>
        <begin position="13"/>
        <end position="24"/>
    </location>
</feature>
<protein>
    <submittedName>
        <fullName evidence="2">Uncharacterized protein</fullName>
    </submittedName>
</protein>
<reference evidence="2" key="1">
    <citation type="submission" date="2021-01" db="EMBL/GenBank/DDBJ databases">
        <authorList>
            <person name="Zahm M."/>
            <person name="Roques C."/>
            <person name="Cabau C."/>
            <person name="Klopp C."/>
            <person name="Donnadieu C."/>
            <person name="Jouanno E."/>
            <person name="Lampietro C."/>
            <person name="Louis A."/>
            <person name="Herpin A."/>
            <person name="Echchiki A."/>
            <person name="Berthelot C."/>
            <person name="Parey E."/>
            <person name="Roest-Crollius H."/>
            <person name="Braasch I."/>
            <person name="Postlethwait J."/>
            <person name="Bobe J."/>
            <person name="Montfort J."/>
            <person name="Bouchez O."/>
            <person name="Begum T."/>
            <person name="Mejri S."/>
            <person name="Adams A."/>
            <person name="Chen W.-J."/>
            <person name="Guiguen Y."/>
        </authorList>
    </citation>
    <scope>NUCLEOTIDE SEQUENCE</scope>
    <source>
        <tissue evidence="2">Blood</tissue>
    </source>
</reference>
<sequence>MNTGSDLQRARKPAPPAIPAPGPFLPGVRLPGSGERESLSPEAALGKNRCGDETRIKIGIQLAEFPSQNIAGNGSITPRR</sequence>
<gene>
    <name evidence="2" type="ORF">AGOR_G00177860</name>
</gene>
<dbReference type="Proteomes" id="UP000829720">
    <property type="component" value="Unassembled WGS sequence"/>
</dbReference>
<dbReference type="EMBL" id="JAERUA010000016">
    <property type="protein sequence ID" value="KAI1889309.1"/>
    <property type="molecule type" value="Genomic_DNA"/>
</dbReference>
<dbReference type="AlphaFoldDB" id="A0A8T3CVE4"/>
<name>A0A8T3CVE4_9TELE</name>
<evidence type="ECO:0000313" key="2">
    <source>
        <dbReference type="EMBL" id="KAI1889309.1"/>
    </source>
</evidence>
<evidence type="ECO:0000313" key="3">
    <source>
        <dbReference type="Proteomes" id="UP000829720"/>
    </source>
</evidence>
<organism evidence="2 3">
    <name type="scientific">Albula goreensis</name>
    <dbReference type="NCBI Taxonomy" id="1534307"/>
    <lineage>
        <taxon>Eukaryota</taxon>
        <taxon>Metazoa</taxon>
        <taxon>Chordata</taxon>
        <taxon>Craniata</taxon>
        <taxon>Vertebrata</taxon>
        <taxon>Euteleostomi</taxon>
        <taxon>Actinopterygii</taxon>
        <taxon>Neopterygii</taxon>
        <taxon>Teleostei</taxon>
        <taxon>Albuliformes</taxon>
        <taxon>Albulidae</taxon>
        <taxon>Albula</taxon>
    </lineage>
</organism>
<evidence type="ECO:0000256" key="1">
    <source>
        <dbReference type="SAM" id="MobiDB-lite"/>
    </source>
</evidence>
<comment type="caution">
    <text evidence="2">The sequence shown here is derived from an EMBL/GenBank/DDBJ whole genome shotgun (WGS) entry which is preliminary data.</text>
</comment>
<accession>A0A8T3CVE4</accession>